<proteinExistence type="predicted"/>
<dbReference type="FunFam" id="2.60.120.260:FF:000006">
    <property type="entry name" value="Proprotein convertase subtilisin/kexin type 5"/>
    <property type="match status" value="1"/>
</dbReference>
<keyword evidence="4" id="KW-0378">Hydrolase</keyword>
<feature type="domain" description="P/Homo B" evidence="9">
    <location>
        <begin position="15"/>
        <end position="149"/>
    </location>
</feature>
<evidence type="ECO:0000313" key="10">
    <source>
        <dbReference type="EMBL" id="VDI58108.1"/>
    </source>
</evidence>
<keyword evidence="1" id="KW-0645">Protease</keyword>
<gene>
    <name evidence="10" type="ORF">MGAL_10B003183</name>
</gene>
<dbReference type="GO" id="GO:0016485">
    <property type="term" value="P:protein processing"/>
    <property type="evidence" value="ECO:0007669"/>
    <property type="project" value="TreeGrafter"/>
</dbReference>
<keyword evidence="3" id="KW-0732">Signal</keyword>
<dbReference type="InterPro" id="IPR002884">
    <property type="entry name" value="P_dom"/>
</dbReference>
<evidence type="ECO:0000256" key="4">
    <source>
        <dbReference type="ARBA" id="ARBA00022801"/>
    </source>
</evidence>
<name>A0A8B6G3K5_MYTGA</name>
<evidence type="ECO:0000313" key="11">
    <source>
        <dbReference type="Proteomes" id="UP000596742"/>
    </source>
</evidence>
<dbReference type="Proteomes" id="UP000596742">
    <property type="component" value="Unassembled WGS sequence"/>
</dbReference>
<dbReference type="AlphaFoldDB" id="A0A8B6G3K5"/>
<evidence type="ECO:0000256" key="8">
    <source>
        <dbReference type="SAM" id="MobiDB-lite"/>
    </source>
</evidence>
<dbReference type="PANTHER" id="PTHR42884:SF14">
    <property type="entry name" value="NEUROENDOCRINE CONVERTASE 1"/>
    <property type="match status" value="1"/>
</dbReference>
<feature type="compositionally biased region" description="Low complexity" evidence="8">
    <location>
        <begin position="165"/>
        <end position="227"/>
    </location>
</feature>
<keyword evidence="2" id="KW-0165">Cleavage on pair of basic residues</keyword>
<keyword evidence="6" id="KW-0865">Zymogen</keyword>
<keyword evidence="11" id="KW-1185">Reference proteome</keyword>
<dbReference type="GO" id="GO:0004252">
    <property type="term" value="F:serine-type endopeptidase activity"/>
    <property type="evidence" value="ECO:0007669"/>
    <property type="project" value="InterPro"/>
</dbReference>
<reference evidence="10" key="1">
    <citation type="submission" date="2018-11" db="EMBL/GenBank/DDBJ databases">
        <authorList>
            <person name="Alioto T."/>
            <person name="Alioto T."/>
        </authorList>
    </citation>
    <scope>NUCLEOTIDE SEQUENCE</scope>
</reference>
<dbReference type="SUPFAM" id="SSF49785">
    <property type="entry name" value="Galactose-binding domain-like"/>
    <property type="match status" value="1"/>
</dbReference>
<dbReference type="GO" id="GO:0000139">
    <property type="term" value="C:Golgi membrane"/>
    <property type="evidence" value="ECO:0007669"/>
    <property type="project" value="TreeGrafter"/>
</dbReference>
<dbReference type="Pfam" id="PF01483">
    <property type="entry name" value="P_proprotein"/>
    <property type="match status" value="1"/>
</dbReference>
<dbReference type="EMBL" id="UYJE01007808">
    <property type="protein sequence ID" value="VDI58108.1"/>
    <property type="molecule type" value="Genomic_DNA"/>
</dbReference>
<evidence type="ECO:0000256" key="3">
    <source>
        <dbReference type="ARBA" id="ARBA00022729"/>
    </source>
</evidence>
<evidence type="ECO:0000256" key="5">
    <source>
        <dbReference type="ARBA" id="ARBA00022825"/>
    </source>
</evidence>
<evidence type="ECO:0000256" key="7">
    <source>
        <dbReference type="ARBA" id="ARBA00023180"/>
    </source>
</evidence>
<accession>A0A8B6G3K5</accession>
<protein>
    <recommendedName>
        <fullName evidence="9">P/Homo B domain-containing protein</fullName>
    </recommendedName>
</protein>
<dbReference type="InterPro" id="IPR008979">
    <property type="entry name" value="Galactose-bd-like_sf"/>
</dbReference>
<evidence type="ECO:0000256" key="6">
    <source>
        <dbReference type="ARBA" id="ARBA00023145"/>
    </source>
</evidence>
<dbReference type="Gene3D" id="2.60.120.260">
    <property type="entry name" value="Galactose-binding domain-like"/>
    <property type="match status" value="1"/>
</dbReference>
<feature type="region of interest" description="Disordered" evidence="8">
    <location>
        <begin position="157"/>
        <end position="227"/>
    </location>
</feature>
<evidence type="ECO:0000256" key="2">
    <source>
        <dbReference type="ARBA" id="ARBA00022685"/>
    </source>
</evidence>
<dbReference type="PANTHER" id="PTHR42884">
    <property type="entry name" value="PROPROTEIN CONVERTASE SUBTILISIN/KEXIN-RELATED"/>
    <property type="match status" value="1"/>
</dbReference>
<dbReference type="GO" id="GO:0005802">
    <property type="term" value="C:trans-Golgi network"/>
    <property type="evidence" value="ECO:0007669"/>
    <property type="project" value="TreeGrafter"/>
</dbReference>
<dbReference type="PROSITE" id="PS51829">
    <property type="entry name" value="P_HOMO_B"/>
    <property type="match status" value="1"/>
</dbReference>
<keyword evidence="7" id="KW-0325">Glycoprotein</keyword>
<sequence length="244" mass="26388">MDAYAMVSYGKKWLTVPTQHTCTTSTRSPALSTPSTVSDSMTVTSGDCSSINYLEHVVADITFSYTTFRGNTELYLVSPSGTKSHLLHYRHQDAIDNVAAGSLTWDFMSVHFWKENPIGIWTLEISAKSAIATVTLDSWTLTFYGTTTDPWPAQGSNVVTAEPNTTDVTPSKTTTDTKTTEATTPADVPTTKTTTADVTPPKTTTDTKTTKATTPADAPTTKTTTADVTPPKITLNIKGNNFWK</sequence>
<comment type="caution">
    <text evidence="10">The sequence shown here is derived from an EMBL/GenBank/DDBJ whole genome shotgun (WGS) entry which is preliminary data.</text>
</comment>
<evidence type="ECO:0000256" key="1">
    <source>
        <dbReference type="ARBA" id="ARBA00022670"/>
    </source>
</evidence>
<dbReference type="OrthoDB" id="6148436at2759"/>
<organism evidence="10 11">
    <name type="scientific">Mytilus galloprovincialis</name>
    <name type="common">Mediterranean mussel</name>
    <dbReference type="NCBI Taxonomy" id="29158"/>
    <lineage>
        <taxon>Eukaryota</taxon>
        <taxon>Metazoa</taxon>
        <taxon>Spiralia</taxon>
        <taxon>Lophotrochozoa</taxon>
        <taxon>Mollusca</taxon>
        <taxon>Bivalvia</taxon>
        <taxon>Autobranchia</taxon>
        <taxon>Pteriomorphia</taxon>
        <taxon>Mytilida</taxon>
        <taxon>Mytiloidea</taxon>
        <taxon>Mytilidae</taxon>
        <taxon>Mytilinae</taxon>
        <taxon>Mytilus</taxon>
    </lineage>
</organism>
<evidence type="ECO:0000259" key="9">
    <source>
        <dbReference type="PROSITE" id="PS51829"/>
    </source>
</evidence>
<keyword evidence="5" id="KW-0720">Serine protease</keyword>